<protein>
    <submittedName>
        <fullName evidence="3">ABC transporter substrate-binding protein</fullName>
    </submittedName>
</protein>
<dbReference type="RefSeq" id="WP_094415945.1">
    <property type="nucleotide sequence ID" value="NZ_NOXV01000295.1"/>
</dbReference>
<evidence type="ECO:0000313" key="3">
    <source>
        <dbReference type="EMBL" id="OYQ34080.1"/>
    </source>
</evidence>
<evidence type="ECO:0000313" key="4">
    <source>
        <dbReference type="Proteomes" id="UP000216605"/>
    </source>
</evidence>
<dbReference type="GO" id="GO:0071281">
    <property type="term" value="P:cellular response to iron ion"/>
    <property type="evidence" value="ECO:0007669"/>
    <property type="project" value="TreeGrafter"/>
</dbReference>
<evidence type="ECO:0000259" key="2">
    <source>
        <dbReference type="PROSITE" id="PS50983"/>
    </source>
</evidence>
<dbReference type="OrthoDB" id="9812528at2"/>
<dbReference type="Gene3D" id="3.40.50.1980">
    <property type="entry name" value="Nitrogenase molybdenum iron protein domain"/>
    <property type="match status" value="2"/>
</dbReference>
<gene>
    <name evidence="3" type="ORF">CHU92_12145</name>
</gene>
<feature type="chain" id="PRO_5012242667" evidence="1">
    <location>
        <begin position="23"/>
        <end position="379"/>
    </location>
</feature>
<keyword evidence="1" id="KW-0732">Signal</keyword>
<feature type="signal peptide" evidence="1">
    <location>
        <begin position="1"/>
        <end position="22"/>
    </location>
</feature>
<dbReference type="PROSITE" id="PS51257">
    <property type="entry name" value="PROKAR_LIPOPROTEIN"/>
    <property type="match status" value="1"/>
</dbReference>
<accession>A0A255Z094</accession>
<keyword evidence="4" id="KW-1185">Reference proteome</keyword>
<dbReference type="EMBL" id="NOXV01000295">
    <property type="protein sequence ID" value="OYQ34080.1"/>
    <property type="molecule type" value="Genomic_DNA"/>
</dbReference>
<organism evidence="3 4">
    <name type="scientific">Flavobacterium cyanobacteriorum</name>
    <dbReference type="NCBI Taxonomy" id="2022802"/>
    <lineage>
        <taxon>Bacteria</taxon>
        <taxon>Pseudomonadati</taxon>
        <taxon>Bacteroidota</taxon>
        <taxon>Flavobacteriia</taxon>
        <taxon>Flavobacteriales</taxon>
        <taxon>Flavobacteriaceae</taxon>
        <taxon>Flavobacterium</taxon>
    </lineage>
</organism>
<reference evidence="3 4" key="1">
    <citation type="submission" date="2017-07" db="EMBL/GenBank/DDBJ databases">
        <title>Flavobacterium cyanobacteriorum sp. nov., isolated from cyanobacterial aggregates in a eutrophic lake.</title>
        <authorList>
            <person name="Cai H."/>
        </authorList>
    </citation>
    <scope>NUCLEOTIDE SEQUENCE [LARGE SCALE GENOMIC DNA]</scope>
    <source>
        <strain evidence="3 4">TH021</strain>
    </source>
</reference>
<dbReference type="InterPro" id="IPR002491">
    <property type="entry name" value="ABC_transptr_periplasmic_BD"/>
</dbReference>
<dbReference type="InterPro" id="IPR050902">
    <property type="entry name" value="ABC_Transporter_SBP"/>
</dbReference>
<dbReference type="Proteomes" id="UP000216605">
    <property type="component" value="Unassembled WGS sequence"/>
</dbReference>
<dbReference type="PROSITE" id="PS50983">
    <property type="entry name" value="FE_B12_PBP"/>
    <property type="match status" value="1"/>
</dbReference>
<dbReference type="PANTHER" id="PTHR30535">
    <property type="entry name" value="VITAMIN B12-BINDING PROTEIN"/>
    <property type="match status" value="1"/>
</dbReference>
<name>A0A255Z094_9FLAO</name>
<feature type="domain" description="Fe/B12 periplasmic-binding" evidence="2">
    <location>
        <begin position="94"/>
        <end position="366"/>
    </location>
</feature>
<evidence type="ECO:0000256" key="1">
    <source>
        <dbReference type="SAM" id="SignalP"/>
    </source>
</evidence>
<proteinExistence type="predicted"/>
<dbReference type="PANTHER" id="PTHR30535:SF34">
    <property type="entry name" value="MOLYBDATE-BINDING PROTEIN MOLA"/>
    <property type="match status" value="1"/>
</dbReference>
<sequence>MKNFISCLSVLVLLLIAGCKKQAPSIQDETAQQANTVKYARGLEIYRYEGYSIVKVTNPWPEAKETFTYVLRRNGVKVPDSLQQYPAVNVPLTSVVVTSTTHIPSLEMLGVENTLSGFPNTDFVSSENTRRRIDEGLVKEVGHNEELNTEILIDLSPDAVVGFSISSNNKTYNNLQKSGINVLYNGDWTEQSPLGKAEWIKFFGALYCLEEKAETLFNTIVKDYNEAALLAKKAATKPTVLSGAIYRDQWYLPQGNSWAALFIKDAHAGYLWADTDGTGSLNLSFEAVLDKAENADYWIGPGQFTGFSEMTDANRHYARFKAFKERKVYTFSSKKGAKGGVLYYELAPNRPDLVLKDLIAILHPELMPEYRLYFFEKLK</sequence>
<dbReference type="AlphaFoldDB" id="A0A255Z094"/>
<comment type="caution">
    <text evidence="3">The sequence shown here is derived from an EMBL/GenBank/DDBJ whole genome shotgun (WGS) entry which is preliminary data.</text>
</comment>
<dbReference type="SUPFAM" id="SSF53807">
    <property type="entry name" value="Helical backbone' metal receptor"/>
    <property type="match status" value="1"/>
</dbReference>
<dbReference type="Pfam" id="PF01497">
    <property type="entry name" value="Peripla_BP_2"/>
    <property type="match status" value="1"/>
</dbReference>